<evidence type="ECO:0000313" key="3">
    <source>
        <dbReference type="Proteomes" id="UP001153269"/>
    </source>
</evidence>
<proteinExistence type="predicted"/>
<dbReference type="AlphaFoldDB" id="A0A9N7VHT5"/>
<gene>
    <name evidence="2" type="ORF">PLEPLA_LOCUS37948</name>
</gene>
<comment type="caution">
    <text evidence="2">The sequence shown here is derived from an EMBL/GenBank/DDBJ whole genome shotgun (WGS) entry which is preliminary data.</text>
</comment>
<keyword evidence="3" id="KW-1185">Reference proteome</keyword>
<evidence type="ECO:0000313" key="2">
    <source>
        <dbReference type="EMBL" id="CAB1450259.1"/>
    </source>
</evidence>
<dbReference type="EMBL" id="CADEAL010004047">
    <property type="protein sequence ID" value="CAB1450259.1"/>
    <property type="molecule type" value="Genomic_DNA"/>
</dbReference>
<accession>A0A9N7VHT5</accession>
<reference evidence="2" key="1">
    <citation type="submission" date="2020-03" db="EMBL/GenBank/DDBJ databases">
        <authorList>
            <person name="Weist P."/>
        </authorList>
    </citation>
    <scope>NUCLEOTIDE SEQUENCE</scope>
</reference>
<organism evidence="2 3">
    <name type="scientific">Pleuronectes platessa</name>
    <name type="common">European plaice</name>
    <dbReference type="NCBI Taxonomy" id="8262"/>
    <lineage>
        <taxon>Eukaryota</taxon>
        <taxon>Metazoa</taxon>
        <taxon>Chordata</taxon>
        <taxon>Craniata</taxon>
        <taxon>Vertebrata</taxon>
        <taxon>Euteleostomi</taxon>
        <taxon>Actinopterygii</taxon>
        <taxon>Neopterygii</taxon>
        <taxon>Teleostei</taxon>
        <taxon>Neoteleostei</taxon>
        <taxon>Acanthomorphata</taxon>
        <taxon>Carangaria</taxon>
        <taxon>Pleuronectiformes</taxon>
        <taxon>Pleuronectoidei</taxon>
        <taxon>Pleuronectidae</taxon>
        <taxon>Pleuronectes</taxon>
    </lineage>
</organism>
<sequence length="143" mass="15906">MRAARKALRGAAERPGEGVPRWRRRSYLSVSVKTEKHTLALTRRTLSRCQEFVELEGRGDFLEKMSWESCTSDLRLLVGREDVLGQPGPLLSDAGEAAGRVLSLWVDGKSWSSLLPSEGMEKEREFGGSLGLYWPSGPQVSDQ</sequence>
<name>A0A9N7VHT5_PLEPL</name>
<protein>
    <submittedName>
        <fullName evidence="2">Uncharacterized protein</fullName>
    </submittedName>
</protein>
<dbReference type="Proteomes" id="UP001153269">
    <property type="component" value="Unassembled WGS sequence"/>
</dbReference>
<feature type="region of interest" description="Disordered" evidence="1">
    <location>
        <begin position="1"/>
        <end position="20"/>
    </location>
</feature>
<evidence type="ECO:0000256" key="1">
    <source>
        <dbReference type="SAM" id="MobiDB-lite"/>
    </source>
</evidence>